<evidence type="ECO:0000313" key="1">
    <source>
        <dbReference type="EMBL" id="ARQ02358.1"/>
    </source>
</evidence>
<dbReference type="RefSeq" id="WP_086090789.1">
    <property type="nucleotide sequence ID" value="NZ_CP021112.1"/>
</dbReference>
<keyword evidence="2" id="KW-1185">Reference proteome</keyword>
<reference evidence="1 2" key="1">
    <citation type="submission" date="2017-05" db="EMBL/GenBank/DDBJ databases">
        <title>Full genome sequence of Pseudorhodoplanes sinuspersici.</title>
        <authorList>
            <person name="Dastgheib S.M.M."/>
            <person name="Shavandi M."/>
            <person name="Tirandaz H."/>
        </authorList>
    </citation>
    <scope>NUCLEOTIDE SEQUENCE [LARGE SCALE GENOMIC DNA]</scope>
    <source>
        <strain evidence="1 2">RIPI110</strain>
    </source>
</reference>
<accession>A0A1W6ZYK4</accession>
<dbReference type="OrthoDB" id="7477898at2"/>
<dbReference type="EMBL" id="CP021112">
    <property type="protein sequence ID" value="ARQ02358.1"/>
    <property type="molecule type" value="Genomic_DNA"/>
</dbReference>
<sequence length="110" mass="12372">MTDNFDLDQFLHPAHAFSHPSEVVDDPDLTLNEKRAILASWASDACAVEAAPDLRLGPRSPVRFDAIMDALRQLDHQARRSQQNYRRLVRKKRLGGLLRSGGNDQGQPLQ</sequence>
<protein>
    <submittedName>
        <fullName evidence="1">Uncharacterized protein</fullName>
    </submittedName>
</protein>
<dbReference type="Proteomes" id="UP000194137">
    <property type="component" value="Chromosome"/>
</dbReference>
<evidence type="ECO:0000313" key="2">
    <source>
        <dbReference type="Proteomes" id="UP000194137"/>
    </source>
</evidence>
<dbReference type="AlphaFoldDB" id="A0A1W6ZYK4"/>
<name>A0A1W6ZYK4_9HYPH</name>
<dbReference type="KEGG" id="psin:CAK95_27065"/>
<gene>
    <name evidence="1" type="ORF">CAK95_27065</name>
</gene>
<organism evidence="1 2">
    <name type="scientific">Pseudorhodoplanes sinuspersici</name>
    <dbReference type="NCBI Taxonomy" id="1235591"/>
    <lineage>
        <taxon>Bacteria</taxon>
        <taxon>Pseudomonadati</taxon>
        <taxon>Pseudomonadota</taxon>
        <taxon>Alphaproteobacteria</taxon>
        <taxon>Hyphomicrobiales</taxon>
        <taxon>Pseudorhodoplanes</taxon>
    </lineage>
</organism>
<proteinExistence type="predicted"/>